<sequence>MMIPVMIVTWFGISIEACLVCHNILGAIDFGARRSADSGGASAASFPSEARWKSQMVFLYSCTILLFAIADELLRGDWSISRVLGSVGEIRWNSGPWRGHENLFQIPKSLRRTSYSL</sequence>
<reference evidence="1" key="2">
    <citation type="submission" date="2025-08" db="UniProtKB">
        <authorList>
            <consortium name="RefSeq"/>
        </authorList>
    </citation>
    <scope>IDENTIFICATION</scope>
</reference>
<reference evidence="1" key="1">
    <citation type="submission" date="2025-02" db="EMBL/GenBank/DDBJ databases">
        <authorList>
            <consortium name="NCBI Genome Project"/>
        </authorList>
    </citation>
    <scope>NUCLEOTIDE SEQUENCE</scope>
</reference>
<name>A0AAJ8E0F7_ASPNG</name>
<protein>
    <submittedName>
        <fullName evidence="1">Uncharacterized protein</fullName>
    </submittedName>
</protein>
<dbReference type="RefSeq" id="XP_059602825.1">
    <property type="nucleotide sequence ID" value="XM_059745468.1"/>
</dbReference>
<accession>A0AAJ8E0F7</accession>
<organism evidence="1">
    <name type="scientific">Aspergillus niger</name>
    <dbReference type="NCBI Taxonomy" id="5061"/>
    <lineage>
        <taxon>Eukaryota</taxon>
        <taxon>Fungi</taxon>
        <taxon>Dikarya</taxon>
        <taxon>Ascomycota</taxon>
        <taxon>Pezizomycotina</taxon>
        <taxon>Eurotiomycetes</taxon>
        <taxon>Eurotiomycetidae</taxon>
        <taxon>Eurotiales</taxon>
        <taxon>Aspergillaceae</taxon>
        <taxon>Aspergillus</taxon>
        <taxon>Aspergillus subgen. Circumdati</taxon>
    </lineage>
</organism>
<evidence type="ECO:0000313" key="1">
    <source>
        <dbReference type="RefSeq" id="XP_059602825.1"/>
    </source>
</evidence>
<dbReference type="VEuPathDB" id="FungiDB:An17g01460"/>
<dbReference type="KEGG" id="ang:An17g01460"/>
<dbReference type="GeneID" id="84593587"/>
<dbReference type="AlphaFoldDB" id="A0AAJ8E0F7"/>
<proteinExistence type="predicted"/>
<gene>
    <name evidence="1" type="ORF">An17g01460</name>
</gene>